<protein>
    <recommendedName>
        <fullName evidence="3">Guanylate cyclase domain-containing protein</fullName>
    </recommendedName>
</protein>
<reference evidence="1 2" key="1">
    <citation type="submission" date="2018-09" db="EMBL/GenBank/DDBJ databases">
        <title>Discovery and Ecogenomic Context for Candidatus Cryosericales, a Global Caldiserica Order Active in Thawing Permafrost.</title>
        <authorList>
            <person name="Martinez M.A."/>
            <person name="Woodcroft B.J."/>
            <person name="Ignacio Espinoza J.C."/>
            <person name="Zayed A."/>
            <person name="Singleton C.M."/>
            <person name="Boyd J."/>
            <person name="Li Y.-F."/>
            <person name="Purvine S."/>
            <person name="Maughan H."/>
            <person name="Hodgkins S.B."/>
            <person name="Anderson D."/>
            <person name="Sederholm M."/>
            <person name="Temperton B."/>
            <person name="Saleska S.R."/>
            <person name="Tyson G.W."/>
            <person name="Rich V.I."/>
        </authorList>
    </citation>
    <scope>NUCLEOTIDE SEQUENCE [LARGE SCALE GENOMIC DNA]</scope>
    <source>
        <strain evidence="1 2">SMC1</strain>
    </source>
</reference>
<gene>
    <name evidence="1" type="ORF">SMC1_00460</name>
</gene>
<evidence type="ECO:0008006" key="3">
    <source>
        <dbReference type="Google" id="ProtNLM"/>
    </source>
</evidence>
<dbReference type="SUPFAM" id="SSF55073">
    <property type="entry name" value="Nucleotide cyclase"/>
    <property type="match status" value="1"/>
</dbReference>
<proteinExistence type="predicted"/>
<name>A0A398DRY9_9BACT</name>
<dbReference type="AlphaFoldDB" id="A0A398DRY9"/>
<sequence>MVHVTYEDIRKILKAHDKEISIGPPDSELEYNELKTALEAVVKPNDQTPVAVLGIDVYRYSQQADSLRQSLVPFVLRMLYQTTWAKCCKESQYLFQKYTASDYNEHFIDTGDGGYLLFDTPIHALIFAINFEIMLRLFNSFWWYPGLRTVLGEEISLRYAVTYGGVFSFGTNFYGPSIITNARMLGKDHLNRFLIDQYTFGWFVKSIRGIENIPCVGLQDLKNLPEFGEYDPSLMDKESSAFFQKEGTAEAKSHWKDIDVLKLGDITVKAQTMCVYGLHIHYVSTLVAHNDRKKRKIPVTITLGNLNTSGIE</sequence>
<evidence type="ECO:0000313" key="1">
    <source>
        <dbReference type="EMBL" id="RIE17690.1"/>
    </source>
</evidence>
<dbReference type="EMBL" id="QXIY01000001">
    <property type="protein sequence ID" value="RIE17690.1"/>
    <property type="molecule type" value="Genomic_DNA"/>
</dbReference>
<organism evidence="1 2">
    <name type="scientific">Candidatus Cryosericum septentrionale</name>
    <dbReference type="NCBI Taxonomy" id="2290913"/>
    <lineage>
        <taxon>Bacteria</taxon>
        <taxon>Pseudomonadati</taxon>
        <taxon>Caldisericota/Cryosericota group</taxon>
        <taxon>Candidatus Cryosericota</taxon>
        <taxon>Candidatus Cryosericia</taxon>
        <taxon>Candidatus Cryosericales</taxon>
        <taxon>Candidatus Cryosericaceae</taxon>
        <taxon>Candidatus Cryosericum</taxon>
    </lineage>
</organism>
<keyword evidence="2" id="KW-1185">Reference proteome</keyword>
<evidence type="ECO:0000313" key="2">
    <source>
        <dbReference type="Proteomes" id="UP000266113"/>
    </source>
</evidence>
<comment type="caution">
    <text evidence="1">The sequence shown here is derived from an EMBL/GenBank/DDBJ whole genome shotgun (WGS) entry which is preliminary data.</text>
</comment>
<dbReference type="Proteomes" id="UP000266113">
    <property type="component" value="Unassembled WGS sequence"/>
</dbReference>
<dbReference type="InterPro" id="IPR029787">
    <property type="entry name" value="Nucleotide_cyclase"/>
</dbReference>
<accession>A0A398DRY9</accession>